<evidence type="ECO:0000313" key="1">
    <source>
        <dbReference type="EMBL" id="MED7826127.1"/>
    </source>
</evidence>
<dbReference type="RefSeq" id="WP_329510529.1">
    <property type="nucleotide sequence ID" value="NZ_BAAAYZ010000098.1"/>
</dbReference>
<organism evidence="1 2">
    <name type="scientific">Streptomyces chiangmaiensis</name>
    <dbReference type="NCBI Taxonomy" id="766497"/>
    <lineage>
        <taxon>Bacteria</taxon>
        <taxon>Bacillati</taxon>
        <taxon>Actinomycetota</taxon>
        <taxon>Actinomycetes</taxon>
        <taxon>Kitasatosporales</taxon>
        <taxon>Streptomycetaceae</taxon>
        <taxon>Streptomyces</taxon>
    </lineage>
</organism>
<gene>
    <name evidence="1" type="ORF">VXC91_30225</name>
</gene>
<evidence type="ECO:0000313" key="2">
    <source>
        <dbReference type="Proteomes" id="UP001333996"/>
    </source>
</evidence>
<keyword evidence="2" id="KW-1185">Reference proteome</keyword>
<dbReference type="EMBL" id="JAYWVC010000140">
    <property type="protein sequence ID" value="MED7826127.1"/>
    <property type="molecule type" value="Genomic_DNA"/>
</dbReference>
<reference evidence="1" key="1">
    <citation type="submission" date="2024-01" db="EMBL/GenBank/DDBJ databases">
        <title>First draft genome sequence data of TA4-1, the type strain of Gram-positive actinobacterium Streptomyces chiangmaiensis.</title>
        <authorList>
            <person name="Yasawong M."/>
            <person name="Nantapong N."/>
        </authorList>
    </citation>
    <scope>NUCLEOTIDE SEQUENCE</scope>
    <source>
        <strain evidence="1">TA4-1</strain>
    </source>
</reference>
<dbReference type="Proteomes" id="UP001333996">
    <property type="component" value="Unassembled WGS sequence"/>
</dbReference>
<protein>
    <submittedName>
        <fullName evidence="1">Uncharacterized protein</fullName>
    </submittedName>
</protein>
<sequence length="365" mass="40129">MGASEDLIDALVADLRQLRHDVGQPSFRELEIHARKVGNHLPASTASDAVRGRRLPKLTVVIAFVLACRHYAEEFKIPVPAKAREMYSWQEAHEKATLTLTAPLREDQVDALPRADHQPPRPHHGKHFWMPERQRCLYLLIGSGEVPGLGPILAPRDCKFMAAALQNTAPWMSVSMLINPTNQEAHKAVCHTLTERSELVVVHVVGHGFLNESARLSLPLRDSQEDNLLQTTLDLEGLLAQASHHSRERAVILIVDTGYAGSAIPQVPPGLEHWYVLAATGPRGHAYEWGGPAGRGSFTGVLAQLLQDGIPNCPYPMVTVIDLAQAAREIVLRRTSDYGINSQQVVTWSGSESIEALGLAYNRPT</sequence>
<comment type="caution">
    <text evidence="1">The sequence shown here is derived from an EMBL/GenBank/DDBJ whole genome shotgun (WGS) entry which is preliminary data.</text>
</comment>
<name>A0ABU7FPV3_9ACTN</name>
<accession>A0ABU7FPV3</accession>
<proteinExistence type="predicted"/>